<dbReference type="AlphaFoldDB" id="D9QQ12"/>
<dbReference type="GO" id="GO:0003905">
    <property type="term" value="F:alkylbase DNA N-glycosylase activity"/>
    <property type="evidence" value="ECO:0007669"/>
    <property type="project" value="InterPro"/>
</dbReference>
<gene>
    <name evidence="6" type="ordered locus">Acear_1078</name>
</gene>
<dbReference type="Pfam" id="PF02245">
    <property type="entry name" value="Pur_DNA_glyco"/>
    <property type="match status" value="1"/>
</dbReference>
<dbReference type="RefSeq" id="WP_013278049.1">
    <property type="nucleotide sequence ID" value="NC_014378.1"/>
</dbReference>
<dbReference type="Gene3D" id="3.10.300.10">
    <property type="entry name" value="Methylpurine-DNA glycosylase (MPG)"/>
    <property type="match status" value="1"/>
</dbReference>
<dbReference type="FunFam" id="3.10.300.10:FF:000001">
    <property type="entry name" value="Putative 3-methyladenine DNA glycosylase"/>
    <property type="match status" value="1"/>
</dbReference>
<dbReference type="PANTHER" id="PTHR10429">
    <property type="entry name" value="DNA-3-METHYLADENINE GLYCOSYLASE"/>
    <property type="match status" value="1"/>
</dbReference>
<dbReference type="SUPFAM" id="SSF50486">
    <property type="entry name" value="FMT C-terminal domain-like"/>
    <property type="match status" value="1"/>
</dbReference>
<dbReference type="GO" id="GO:0003677">
    <property type="term" value="F:DNA binding"/>
    <property type="evidence" value="ECO:0007669"/>
    <property type="project" value="InterPro"/>
</dbReference>
<keyword evidence="3 5" id="KW-0378">Hydrolase</keyword>
<dbReference type="EC" id="3.2.2.-" evidence="5"/>
<reference evidence="6 7" key="1">
    <citation type="journal article" date="2010" name="Stand. Genomic Sci.">
        <title>Complete genome sequence of Acetohalobium arabaticum type strain (Z-7288).</title>
        <authorList>
            <person name="Sikorski J."/>
            <person name="Lapidus A."/>
            <person name="Chertkov O."/>
            <person name="Lucas S."/>
            <person name="Copeland A."/>
            <person name="Glavina Del Rio T."/>
            <person name="Nolan M."/>
            <person name="Tice H."/>
            <person name="Cheng J.F."/>
            <person name="Han C."/>
            <person name="Brambilla E."/>
            <person name="Pitluck S."/>
            <person name="Liolios K."/>
            <person name="Ivanova N."/>
            <person name="Mavromatis K."/>
            <person name="Mikhailova N."/>
            <person name="Pati A."/>
            <person name="Bruce D."/>
            <person name="Detter C."/>
            <person name="Tapia R."/>
            <person name="Goodwin L."/>
            <person name="Chen A."/>
            <person name="Palaniappan K."/>
            <person name="Land M."/>
            <person name="Hauser L."/>
            <person name="Chang Y.J."/>
            <person name="Jeffries C.D."/>
            <person name="Rohde M."/>
            <person name="Goker M."/>
            <person name="Spring S."/>
            <person name="Woyke T."/>
            <person name="Bristow J."/>
            <person name="Eisen J.A."/>
            <person name="Markowitz V."/>
            <person name="Hugenholtz P."/>
            <person name="Kyrpides N.C."/>
            <person name="Klenk H.P."/>
        </authorList>
    </citation>
    <scope>NUCLEOTIDE SEQUENCE [LARGE SCALE GENOMIC DNA]</scope>
    <source>
        <strain evidence="7">ATCC 49924 / DSM 5501 / Z-7288</strain>
    </source>
</reference>
<dbReference type="GO" id="GO:0006284">
    <property type="term" value="P:base-excision repair"/>
    <property type="evidence" value="ECO:0007669"/>
    <property type="project" value="InterPro"/>
</dbReference>
<dbReference type="Proteomes" id="UP000001661">
    <property type="component" value="Chromosome"/>
</dbReference>
<evidence type="ECO:0000313" key="6">
    <source>
        <dbReference type="EMBL" id="ADL12603.1"/>
    </source>
</evidence>
<evidence type="ECO:0000256" key="1">
    <source>
        <dbReference type="ARBA" id="ARBA00009232"/>
    </source>
</evidence>
<keyword evidence="2 5" id="KW-0227">DNA damage</keyword>
<accession>D9QQ12</accession>
<comment type="similarity">
    <text evidence="1 5">Belongs to the DNA glycosylase MPG family.</text>
</comment>
<dbReference type="InterPro" id="IPR011034">
    <property type="entry name" value="Formyl_transferase-like_C_sf"/>
</dbReference>
<dbReference type="KEGG" id="aar:Acear_1078"/>
<dbReference type="InterPro" id="IPR003180">
    <property type="entry name" value="MPG"/>
</dbReference>
<keyword evidence="6" id="KW-0326">Glycosidase</keyword>
<evidence type="ECO:0000256" key="3">
    <source>
        <dbReference type="ARBA" id="ARBA00022801"/>
    </source>
</evidence>
<dbReference type="CDD" id="cd00540">
    <property type="entry name" value="AAG"/>
    <property type="match status" value="1"/>
</dbReference>
<evidence type="ECO:0000313" key="7">
    <source>
        <dbReference type="Proteomes" id="UP000001661"/>
    </source>
</evidence>
<organism evidence="6 7">
    <name type="scientific">Acetohalobium arabaticum (strain ATCC 49924 / DSM 5501 / Z-7288)</name>
    <dbReference type="NCBI Taxonomy" id="574087"/>
    <lineage>
        <taxon>Bacteria</taxon>
        <taxon>Bacillati</taxon>
        <taxon>Bacillota</taxon>
        <taxon>Clostridia</taxon>
        <taxon>Halanaerobiales</taxon>
        <taxon>Halobacteroidaceae</taxon>
        <taxon>Acetohalobium</taxon>
    </lineage>
</organism>
<name>D9QQ12_ACEAZ</name>
<dbReference type="PANTHER" id="PTHR10429:SF0">
    <property type="entry name" value="DNA-3-METHYLADENINE GLYCOSYLASE"/>
    <property type="match status" value="1"/>
</dbReference>
<dbReference type="EMBL" id="CP002105">
    <property type="protein sequence ID" value="ADL12603.1"/>
    <property type="molecule type" value="Genomic_DNA"/>
</dbReference>
<dbReference type="eggNOG" id="COG2094">
    <property type="taxonomic scope" value="Bacteria"/>
</dbReference>
<evidence type="ECO:0000256" key="5">
    <source>
        <dbReference type="HAMAP-Rule" id="MF_00527"/>
    </source>
</evidence>
<proteinExistence type="inferred from homology"/>
<dbReference type="OrthoDB" id="9794313at2"/>
<evidence type="ECO:0000256" key="2">
    <source>
        <dbReference type="ARBA" id="ARBA00022763"/>
    </source>
</evidence>
<dbReference type="STRING" id="574087.Acear_1078"/>
<dbReference type="HAMAP" id="MF_00527">
    <property type="entry name" value="3MGH"/>
    <property type="match status" value="1"/>
</dbReference>
<keyword evidence="7" id="KW-1185">Reference proteome</keyword>
<evidence type="ECO:0000256" key="4">
    <source>
        <dbReference type="ARBA" id="ARBA00023204"/>
    </source>
</evidence>
<sequence>MNLKLDFYKQDAVTLAKNLLGNLLIRRIKDKEIRVKIVETEAYVGPEDKACHAYQNKKTKRTKVMFKRGGHSYVYLIYGIHHCFNVVTASKGKPEAVLVRAVEPIEGWDLIRQNRQIKSNKDEDLTNGPGKLCQALEIDKSLNGHDLVKGEKICIADNNQSYNIAADKRINIDYAEEYKDKLWRFYIKDNSFVSK</sequence>
<dbReference type="HOGENOM" id="CLU_060471_0_2_9"/>
<keyword evidence="4 5" id="KW-0234">DNA repair</keyword>
<dbReference type="InterPro" id="IPR036995">
    <property type="entry name" value="MPG_sf"/>
</dbReference>
<protein>
    <recommendedName>
        <fullName evidence="5">Putative 3-methyladenine DNA glycosylase</fullName>
        <ecNumber evidence="5">3.2.2.-</ecNumber>
    </recommendedName>
</protein>
<dbReference type="NCBIfam" id="TIGR00567">
    <property type="entry name" value="3mg"/>
    <property type="match status" value="1"/>
</dbReference>